<reference evidence="1 2" key="1">
    <citation type="journal article" date="2011" name="BMC Genomics">
        <title>Insight into cross-talk between intra-amoebal pathogens.</title>
        <authorList>
            <person name="Gimenez G."/>
            <person name="Bertelli C."/>
            <person name="Moliner C."/>
            <person name="Robert C."/>
            <person name="Raoult D."/>
            <person name="Fournier P.E."/>
            <person name="Greub G."/>
        </authorList>
    </citation>
    <scope>NUCLEOTIDE SEQUENCE [LARGE SCALE GENOMIC DNA]</scope>
    <source>
        <strain evidence="1 2">LLAP12</strain>
    </source>
</reference>
<dbReference type="Gene3D" id="3.30.2310.40">
    <property type="match status" value="1"/>
</dbReference>
<dbReference type="GO" id="GO:0017148">
    <property type="term" value="P:negative regulation of translation"/>
    <property type="evidence" value="ECO:0007669"/>
    <property type="project" value="InterPro"/>
</dbReference>
<dbReference type="Proteomes" id="UP000002770">
    <property type="component" value="Unassembled WGS sequence"/>
</dbReference>
<dbReference type="GO" id="GO:0009372">
    <property type="term" value="P:quorum sensing"/>
    <property type="evidence" value="ECO:0007669"/>
    <property type="project" value="InterPro"/>
</dbReference>
<dbReference type="AlphaFoldDB" id="G9ERV4"/>
<dbReference type="CDD" id="cd12869">
    <property type="entry name" value="MqsR"/>
    <property type="match status" value="1"/>
</dbReference>
<dbReference type="InterPro" id="IPR038493">
    <property type="entry name" value="MqsR_sf"/>
</dbReference>
<gene>
    <name evidence="1" type="ORF">LDG_8022</name>
</gene>
<evidence type="ECO:0000313" key="2">
    <source>
        <dbReference type="Proteomes" id="UP000002770"/>
    </source>
</evidence>
<evidence type="ECO:0008006" key="3">
    <source>
        <dbReference type="Google" id="ProtNLM"/>
    </source>
</evidence>
<dbReference type="Pfam" id="PF15723">
    <property type="entry name" value="MqsR_toxin"/>
    <property type="match status" value="1"/>
</dbReference>
<keyword evidence="2" id="KW-1185">Reference proteome</keyword>
<dbReference type="FunCoup" id="G9ERV4">
    <property type="interactions" value="13"/>
</dbReference>
<accession>G9ERV4</accession>
<proteinExistence type="predicted"/>
<dbReference type="HOGENOM" id="CLU_161157_1_0_6"/>
<dbReference type="STRING" id="658187.LDG_8022"/>
<protein>
    <recommendedName>
        <fullName evidence="3">Motility quorum-sensing regulator MqsR</fullName>
    </recommendedName>
</protein>
<dbReference type="EMBL" id="JH413840">
    <property type="protein sequence ID" value="EHL30022.1"/>
    <property type="molecule type" value="Genomic_DNA"/>
</dbReference>
<dbReference type="InParanoid" id="G9ERV4"/>
<sequence>MDNSMSESRRPSYNLNDIKKAFNNEHKLRMTVSAKQGQLALGFSDHDVVEAIQSLTSTDFYKSMAPVTPGFTAWQDVYKANFKGVHLYIKFQVNTYGELILSFKEK</sequence>
<name>G9ERV4_9GAMM</name>
<organism evidence="1 2">
    <name type="scientific">Legionella drancourtii LLAP12</name>
    <dbReference type="NCBI Taxonomy" id="658187"/>
    <lineage>
        <taxon>Bacteria</taxon>
        <taxon>Pseudomonadati</taxon>
        <taxon>Pseudomonadota</taxon>
        <taxon>Gammaproteobacteria</taxon>
        <taxon>Legionellales</taxon>
        <taxon>Legionellaceae</taxon>
        <taxon>Legionella</taxon>
    </lineage>
</organism>
<dbReference type="GO" id="GO:0044010">
    <property type="term" value="P:single-species biofilm formation"/>
    <property type="evidence" value="ECO:0007669"/>
    <property type="project" value="InterPro"/>
</dbReference>
<evidence type="ECO:0000313" key="1">
    <source>
        <dbReference type="EMBL" id="EHL30022.1"/>
    </source>
</evidence>
<dbReference type="InterPro" id="IPR031451">
    <property type="entry name" value="MqsR_toxin"/>
</dbReference>